<evidence type="ECO:0000259" key="2">
    <source>
        <dbReference type="SMART" id="SM00382"/>
    </source>
</evidence>
<dbReference type="OrthoDB" id="1326940at2"/>
<dbReference type="InterPro" id="IPR050764">
    <property type="entry name" value="CbbQ/NirQ/NorQ/GpvN"/>
</dbReference>
<dbReference type="Gene3D" id="3.40.50.300">
    <property type="entry name" value="P-loop containing nucleotide triphosphate hydrolases"/>
    <property type="match status" value="1"/>
</dbReference>
<organism evidence="3 4">
    <name type="scientific">Bizionia myxarmorum</name>
    <dbReference type="NCBI Taxonomy" id="291186"/>
    <lineage>
        <taxon>Bacteria</taxon>
        <taxon>Pseudomonadati</taxon>
        <taxon>Bacteroidota</taxon>
        <taxon>Flavobacteriia</taxon>
        <taxon>Flavobacteriales</taxon>
        <taxon>Flavobacteriaceae</taxon>
        <taxon>Bizionia</taxon>
    </lineage>
</organism>
<feature type="compositionally biased region" description="Basic residues" evidence="1">
    <location>
        <begin position="54"/>
        <end position="67"/>
    </location>
</feature>
<dbReference type="InterPro" id="IPR027417">
    <property type="entry name" value="P-loop_NTPase"/>
</dbReference>
<evidence type="ECO:0000256" key="1">
    <source>
        <dbReference type="SAM" id="MobiDB-lite"/>
    </source>
</evidence>
<dbReference type="SUPFAM" id="SSF52540">
    <property type="entry name" value="P-loop containing nucleoside triphosphate hydrolases"/>
    <property type="match status" value="1"/>
</dbReference>
<dbReference type="RefSeq" id="WP_148402084.1">
    <property type="nucleotide sequence ID" value="NZ_VSKK01000001.1"/>
</dbReference>
<dbReference type="InterPro" id="IPR003593">
    <property type="entry name" value="AAA+_ATPase"/>
</dbReference>
<keyword evidence="4" id="KW-1185">Reference proteome</keyword>
<gene>
    <name evidence="3" type="ORF">ES674_00770</name>
</gene>
<dbReference type="EMBL" id="VSKK01000001">
    <property type="protein sequence ID" value="TYB78346.1"/>
    <property type="molecule type" value="Genomic_DNA"/>
</dbReference>
<comment type="caution">
    <text evidence="3">The sequence shown here is derived from an EMBL/GenBank/DDBJ whole genome shotgun (WGS) entry which is preliminary data.</text>
</comment>
<feature type="domain" description="AAA+ ATPase" evidence="2">
    <location>
        <begin position="230"/>
        <end position="387"/>
    </location>
</feature>
<proteinExistence type="predicted"/>
<evidence type="ECO:0000313" key="3">
    <source>
        <dbReference type="EMBL" id="TYB78346.1"/>
    </source>
</evidence>
<dbReference type="Pfam" id="PF07728">
    <property type="entry name" value="AAA_5"/>
    <property type="match status" value="1"/>
</dbReference>
<dbReference type="GO" id="GO:0005524">
    <property type="term" value="F:ATP binding"/>
    <property type="evidence" value="ECO:0007669"/>
    <property type="project" value="InterPro"/>
</dbReference>
<dbReference type="PANTHER" id="PTHR42759">
    <property type="entry name" value="MOXR FAMILY PROTEIN"/>
    <property type="match status" value="1"/>
</dbReference>
<evidence type="ECO:0000313" key="4">
    <source>
        <dbReference type="Proteomes" id="UP000323720"/>
    </source>
</evidence>
<dbReference type="GO" id="GO:0016887">
    <property type="term" value="F:ATP hydrolysis activity"/>
    <property type="evidence" value="ECO:0007669"/>
    <property type="project" value="InterPro"/>
</dbReference>
<dbReference type="SMART" id="SM00382">
    <property type="entry name" value="AAA"/>
    <property type="match status" value="1"/>
</dbReference>
<dbReference type="PANTHER" id="PTHR42759:SF1">
    <property type="entry name" value="MAGNESIUM-CHELATASE SUBUNIT CHLD"/>
    <property type="match status" value="1"/>
</dbReference>
<dbReference type="CDD" id="cd00009">
    <property type="entry name" value="AAA"/>
    <property type="match status" value="1"/>
</dbReference>
<reference evidence="3 4" key="1">
    <citation type="submission" date="2019-08" db="EMBL/GenBank/DDBJ databases">
        <title>Genomes of Antarctic Bizionia species.</title>
        <authorList>
            <person name="Bowman J.P."/>
        </authorList>
    </citation>
    <scope>NUCLEOTIDE SEQUENCE [LARGE SCALE GENOMIC DNA]</scope>
    <source>
        <strain evidence="3 4">ADA-4</strain>
    </source>
</reference>
<dbReference type="AlphaFoldDB" id="A0A5D0RBS5"/>
<sequence>MYYTSKLTADEKKLLATDTDISDAYDTIKVLSDNFETDDPDAKELDGMVKNWLKKNKPKATTKKPTKKNTEPKPKFKVGDLVSYFHDNKVKYIIDEIVSFDGQYHIYKIIDENSKILIINENLLKKRTEKKPNTPNPTPKDEQNPEALIKQLLEQIAAGQKGQASPEQVEAIVKNILKNRKVCFDDLCADLLKVINETQNVKIHIPKWNNTKTFKNDTPNLLRIIDDIVLGNNVMLIGGAGTGKTFLAEKVASVTGLEVETINCNQFTSPIEINGGQTIEGYQEGKLIKAWRDGKLLILDELPKLDPNTAGILNEALAKTNLPENSERAYIVNTRGDRFKKKQGFAVIATGNVYPNTESTAYGANNKQDLSLLDRFTGSVYEIEKNPDFEKKVILPGYLFLWAIADKIRTLIEVNKWEAQVSIRLMETSLRVYLAEKEAIKQGEKMEDRKTYKDVIDSFIWTFTEVQQVEVKREINYGKHFDKYQYRDLNIDKNPF</sequence>
<dbReference type="Proteomes" id="UP000323720">
    <property type="component" value="Unassembled WGS sequence"/>
</dbReference>
<name>A0A5D0RBS5_9FLAO</name>
<dbReference type="InterPro" id="IPR011704">
    <property type="entry name" value="ATPase_dyneun-rel_AAA"/>
</dbReference>
<accession>A0A5D0RBS5</accession>
<feature type="region of interest" description="Disordered" evidence="1">
    <location>
        <begin position="54"/>
        <end position="73"/>
    </location>
</feature>
<protein>
    <submittedName>
        <fullName evidence="3">AAA domain-containing protein</fullName>
    </submittedName>
</protein>